<evidence type="ECO:0000313" key="2">
    <source>
        <dbReference type="Proteomes" id="UP000054869"/>
    </source>
</evidence>
<dbReference type="RefSeq" id="WP_028373108.1">
    <property type="nucleotide sequence ID" value="NZ_CAAAJD010000010.1"/>
</dbReference>
<dbReference type="AlphaFoldDB" id="A0A0W0VGU0"/>
<evidence type="ECO:0000313" key="1">
    <source>
        <dbReference type="EMBL" id="KTD19290.1"/>
    </source>
</evidence>
<dbReference type="OrthoDB" id="5654048at2"/>
<accession>A0A0W0VGU0</accession>
<dbReference type="eggNOG" id="ENOG5032BAM">
    <property type="taxonomic scope" value="Bacteria"/>
</dbReference>
<proteinExistence type="predicted"/>
<dbReference type="Proteomes" id="UP000054869">
    <property type="component" value="Unassembled WGS sequence"/>
</dbReference>
<protein>
    <recommendedName>
        <fullName evidence="3">SidC homolog</fullName>
    </recommendedName>
</protein>
<comment type="caution">
    <text evidence="1">The sequence shown here is derived from an EMBL/GenBank/DDBJ whole genome shotgun (WGS) entry which is preliminary data.</text>
</comment>
<dbReference type="EMBL" id="LNYI01000053">
    <property type="protein sequence ID" value="KTD19290.1"/>
    <property type="molecule type" value="Genomic_DNA"/>
</dbReference>
<evidence type="ECO:0008006" key="3">
    <source>
        <dbReference type="Google" id="ProtNLM"/>
    </source>
</evidence>
<keyword evidence="2" id="KW-1185">Reference proteome</keyword>
<gene>
    <name evidence="1" type="ORF">Llan_2142</name>
</gene>
<organism evidence="1 2">
    <name type="scientific">Legionella lansingensis</name>
    <dbReference type="NCBI Taxonomy" id="45067"/>
    <lineage>
        <taxon>Bacteria</taxon>
        <taxon>Pseudomonadati</taxon>
        <taxon>Pseudomonadota</taxon>
        <taxon>Gammaproteobacteria</taxon>
        <taxon>Legionellales</taxon>
        <taxon>Legionellaceae</taxon>
        <taxon>Legionella</taxon>
    </lineage>
</organism>
<reference evidence="1 2" key="1">
    <citation type="submission" date="2015-11" db="EMBL/GenBank/DDBJ databases">
        <title>Genomic analysis of 38 Legionella species identifies large and diverse effector repertoires.</title>
        <authorList>
            <person name="Burstein D."/>
            <person name="Amaro F."/>
            <person name="Zusman T."/>
            <person name="Lifshitz Z."/>
            <person name="Cohen O."/>
            <person name="Gilbert J.A."/>
            <person name="Pupko T."/>
            <person name="Shuman H.A."/>
            <person name="Segal G."/>
        </authorList>
    </citation>
    <scope>NUCLEOTIDE SEQUENCE [LARGE SCALE GENOMIC DNA]</scope>
    <source>
        <strain evidence="1 2">ATCC 49751</strain>
    </source>
</reference>
<dbReference type="PATRIC" id="fig|45067.4.peg.2252"/>
<sequence>MQERNELEEQQNPFELLPNELIATIGTHVDGNKRQLEYSNNFVLTNSLFYNTYQQERLRYQRERLKPILIEAVTAGDQDKAQKILQRYPELLLTRGIIKDQSKRIFKNISVWEYTLWALDVRYMAPMMLNCLPHNEQGEAIRLELVKQFDEVETKGVTYELEGVVYHEKHYDFAIIEALKDYAVNETEKCWCTKVGQAQRLVPAHVAQHYCDLEESFYPTPTFKKEEFTRTLNFQLNHHEINQKWETWFSSSGLGINFAILRAYYHYAISFKMAFVAYDLAAMTTLRDVRIEDLALLKQQLQKPLHQHDVEPDSERMQCF</sequence>
<name>A0A0W0VGU0_9GAMM</name>